<proteinExistence type="predicted"/>
<feature type="compositionally biased region" description="Basic and acidic residues" evidence="1">
    <location>
        <begin position="101"/>
        <end position="115"/>
    </location>
</feature>
<evidence type="ECO:0000256" key="1">
    <source>
        <dbReference type="SAM" id="MobiDB-lite"/>
    </source>
</evidence>
<sequence>MDPKCIDEQNQHETPLNTFTDKDIRNIEDSGKVTPARFHVQAEREEDETEQQEIEVIFNNNKDFHTIEIVGDPDSVKVLDFKLLRSVSPKDFQCNSPFSSPERHRSGFSSPERHWFPRSSSEGYRSAFSSAEDYSSSSASSSPQRHRSELLNLQNFCNINNPTWLY</sequence>
<dbReference type="GeneID" id="105368858"/>
<gene>
    <name evidence="3" type="primary">LOC105368858</name>
</gene>
<keyword evidence="2" id="KW-1185">Reference proteome</keyword>
<evidence type="ECO:0000313" key="3">
    <source>
        <dbReference type="RefSeq" id="XP_011506291.1"/>
    </source>
</evidence>
<evidence type="ECO:0000313" key="2">
    <source>
        <dbReference type="Proteomes" id="UP000695007"/>
    </source>
</evidence>
<organism evidence="2 3">
    <name type="scientific">Ceratosolen solmsi marchali</name>
    <dbReference type="NCBI Taxonomy" id="326594"/>
    <lineage>
        <taxon>Eukaryota</taxon>
        <taxon>Metazoa</taxon>
        <taxon>Ecdysozoa</taxon>
        <taxon>Arthropoda</taxon>
        <taxon>Hexapoda</taxon>
        <taxon>Insecta</taxon>
        <taxon>Pterygota</taxon>
        <taxon>Neoptera</taxon>
        <taxon>Endopterygota</taxon>
        <taxon>Hymenoptera</taxon>
        <taxon>Apocrita</taxon>
        <taxon>Proctotrupomorpha</taxon>
        <taxon>Chalcidoidea</taxon>
        <taxon>Agaonidae</taxon>
        <taxon>Agaoninae</taxon>
        <taxon>Ceratosolen</taxon>
    </lineage>
</organism>
<dbReference type="AlphaFoldDB" id="A0AAJ7E3B4"/>
<dbReference type="Proteomes" id="UP000695007">
    <property type="component" value="Unplaced"/>
</dbReference>
<dbReference type="RefSeq" id="XP_011506291.1">
    <property type="nucleotide sequence ID" value="XM_011507989.1"/>
</dbReference>
<accession>A0AAJ7E3B4</accession>
<name>A0AAJ7E3B4_9HYME</name>
<protein>
    <submittedName>
        <fullName evidence="3">Uncharacterized protein LOC105368858</fullName>
    </submittedName>
</protein>
<reference evidence="3" key="1">
    <citation type="submission" date="2025-08" db="UniProtKB">
        <authorList>
            <consortium name="RefSeq"/>
        </authorList>
    </citation>
    <scope>IDENTIFICATION</scope>
</reference>
<dbReference type="KEGG" id="csol:105368858"/>
<feature type="region of interest" description="Disordered" evidence="1">
    <location>
        <begin position="94"/>
        <end position="123"/>
    </location>
</feature>